<reference evidence="4" key="1">
    <citation type="book" date="2010" name="EXTREMOPHILES" publisher="0:0-0">
        <title>Complete genome sequences of ten hyperthermophilic archaea reveal their metabolic capabilities and possible ecological roles.</title>
        <editorList>
            <person name="?"/>
        </editorList>
        <authorList>
            <person name="Ravin N.V."/>
            <person name="Mardanov A.V."/>
            <person name="Bonch-Osmolovskaya E.A."/>
            <person name="Skryabin K.G."/>
        </authorList>
    </citation>
    <scope>NUCLEOTIDE SEQUENCE [LARGE SCALE GENOMIC DNA]</scope>
    <source>
        <strain evidence="4">1505</strain>
    </source>
</reference>
<dbReference type="Proteomes" id="UP000266720">
    <property type="component" value="Chromosome"/>
</dbReference>
<dbReference type="GO" id="GO:0003677">
    <property type="term" value="F:DNA binding"/>
    <property type="evidence" value="ECO:0007669"/>
    <property type="project" value="InterPro"/>
</dbReference>
<name>A0A3G1A5X9_9CREN</name>
<sequence length="234" mass="26921">MTRLLDIPVQVECLIRQRINRFVVEVEVEGKTRRAHINNTGRLREFLVSGRKAFCIPKDTPKTQYQLFAVEEGGLAALIDTALQMRAFEQLISLGIKPWDNIRILRRTPRLYSSVFDYEFERLGEDILVEVKSAVLRENSYAMYPDCPTERGRRQIKELIRHVESGRKGLIVFIAALPNVEAFKPYVEGDSEVARLLRIAKDTGVEIRAISMHYEPMQQNIVLDNPDLPVFIPP</sequence>
<evidence type="ECO:0000259" key="2">
    <source>
        <dbReference type="Pfam" id="PF17746"/>
    </source>
</evidence>
<dbReference type="PANTHER" id="PTHR30545:SF2">
    <property type="entry name" value="SUGAR FERMENTATION STIMULATION PROTEIN A"/>
    <property type="match status" value="1"/>
</dbReference>
<dbReference type="GeneID" id="25406621"/>
<dbReference type="CDD" id="cd22358">
    <property type="entry name" value="SfsA-like_archaeal"/>
    <property type="match status" value="1"/>
</dbReference>
<dbReference type="Gene3D" id="2.40.50.580">
    <property type="match status" value="1"/>
</dbReference>
<dbReference type="NCBIfam" id="TIGR00230">
    <property type="entry name" value="sfsA"/>
    <property type="match status" value="1"/>
</dbReference>
<evidence type="ECO:0000259" key="1">
    <source>
        <dbReference type="Pfam" id="PF03749"/>
    </source>
</evidence>
<dbReference type="Gene3D" id="3.40.1350.60">
    <property type="match status" value="1"/>
</dbReference>
<evidence type="ECO:0000313" key="4">
    <source>
        <dbReference type="Proteomes" id="UP000266720"/>
    </source>
</evidence>
<dbReference type="KEGG" id="tcb:TCARB_1214"/>
<dbReference type="Pfam" id="PF17746">
    <property type="entry name" value="SfsA_N"/>
    <property type="match status" value="1"/>
</dbReference>
<dbReference type="InterPro" id="IPR040452">
    <property type="entry name" value="SfsA_C"/>
</dbReference>
<dbReference type="PANTHER" id="PTHR30545">
    <property type="entry name" value="SUGAR FERMENTATION STIMULATION PROTEIN A"/>
    <property type="match status" value="1"/>
</dbReference>
<proteinExistence type="predicted"/>
<dbReference type="InterPro" id="IPR005224">
    <property type="entry name" value="SfsA"/>
</dbReference>
<organism evidence="3 4">
    <name type="scientific">Thermofilum adornatum 1505</name>
    <dbReference type="NCBI Taxonomy" id="697581"/>
    <lineage>
        <taxon>Archaea</taxon>
        <taxon>Thermoproteota</taxon>
        <taxon>Thermoprotei</taxon>
        <taxon>Thermofilales</taxon>
        <taxon>Thermofilaceae</taxon>
        <taxon>Thermofilum</taxon>
    </lineage>
</organism>
<accession>A0A3G1A5X9</accession>
<gene>
    <name evidence="3" type="ORF">TCARB_1214</name>
</gene>
<dbReference type="AlphaFoldDB" id="A0A3G1A5X9"/>
<dbReference type="InterPro" id="IPR041465">
    <property type="entry name" value="SfsA_N"/>
</dbReference>
<feature type="domain" description="Sugar fermentation stimulation protein C-terminal" evidence="1">
    <location>
        <begin position="83"/>
        <end position="216"/>
    </location>
</feature>
<dbReference type="Pfam" id="PF03749">
    <property type="entry name" value="SfsA"/>
    <property type="match status" value="1"/>
</dbReference>
<dbReference type="STRING" id="697581.TCARB_1214"/>
<dbReference type="RefSeq" id="WP_052886988.1">
    <property type="nucleotide sequence ID" value="NZ_CP007493.1"/>
</dbReference>
<dbReference type="EMBL" id="CP007493">
    <property type="protein sequence ID" value="AJB42262.1"/>
    <property type="molecule type" value="Genomic_DNA"/>
</dbReference>
<protein>
    <submittedName>
        <fullName evidence="3">Sugar fermentation stimulation protein A</fullName>
    </submittedName>
</protein>
<evidence type="ECO:0000313" key="3">
    <source>
        <dbReference type="EMBL" id="AJB42262.1"/>
    </source>
</evidence>
<feature type="domain" description="SfsA N-terminal OB" evidence="2">
    <location>
        <begin position="17"/>
        <end position="76"/>
    </location>
</feature>